<evidence type="ECO:0000256" key="2">
    <source>
        <dbReference type="ARBA" id="ARBA00022679"/>
    </source>
</evidence>
<dbReference type="InterPro" id="IPR051792">
    <property type="entry name" value="GGT_bact"/>
</dbReference>
<keyword evidence="4" id="KW-0865">Zymogen</keyword>
<evidence type="ECO:0000256" key="3">
    <source>
        <dbReference type="ARBA" id="ARBA00022801"/>
    </source>
</evidence>
<dbReference type="InterPro" id="IPR043137">
    <property type="entry name" value="GGT_ssub_C"/>
</dbReference>
<comment type="similarity">
    <text evidence="1">Belongs to the gamma-glutamyltransferase family.</text>
</comment>
<proteinExistence type="inferred from homology"/>
<dbReference type="InterPro" id="IPR029055">
    <property type="entry name" value="Ntn_hydrolases_N"/>
</dbReference>
<keyword evidence="3 5" id="KW-0378">Hydrolase</keyword>
<dbReference type="Gene3D" id="3.60.20.40">
    <property type="match status" value="1"/>
</dbReference>
<dbReference type="AlphaFoldDB" id="A0A6J4MG37"/>
<dbReference type="EC" id="2.3.2.2" evidence="5"/>
<accession>A0A6J4MG37</accession>
<dbReference type="PANTHER" id="PTHR43199">
    <property type="entry name" value="GLUTATHIONE HYDROLASE"/>
    <property type="match status" value="1"/>
</dbReference>
<dbReference type="GO" id="GO:0036374">
    <property type="term" value="F:glutathione hydrolase activity"/>
    <property type="evidence" value="ECO:0007669"/>
    <property type="project" value="UniProtKB-EC"/>
</dbReference>
<sequence>MNPPVQVAVAAPNDLACAAAVDVAAAGGNAVDAAIAAALVTMCTEPGLVSLGGAAYVTIGDADGSPPVTVDGGVTMPGHGIDPARLGGGLRLVSTEYAGGVDMLVGHGAVATPGALRAIEAASRRSGRLPWAELLAPAIAVSREGFPHGQASHLYLGFVHDSVFGWQPASHATVHDADGGLTPVGATIRIEHLAESLEQLAEHGADAFYTGDLAAAIVAEFDAGGGVLTAEDLAGYRAITRPSLSADVGRWSVSTNPAPAVGGVVLAALLTMLADRPSSGGGWSDDDRRQLVRCQHSVLRHRADVLDVATDRQAAAALLMDTVRRQDLSLITSPSTTHVSVVGADGSACAITCSSGYGSGVVVPATGISFNNCLGEPELTPHGAHAEAPGTRLLTAMAPTVARRDDGAVIAIGSPASDRIPTAIAQTLLGHINGGLALDRAVAAPRAHVRIQGGEVLDHEADWPVPPGLDLPTRQMPVHSMYFGGVGAASWSPARGLDAAGDPRRVGATALSI</sequence>
<dbReference type="SUPFAM" id="SSF56235">
    <property type="entry name" value="N-terminal nucleophile aminohydrolases (Ntn hydrolases)"/>
    <property type="match status" value="1"/>
</dbReference>
<dbReference type="PRINTS" id="PR01210">
    <property type="entry name" value="GGTRANSPTASE"/>
</dbReference>
<evidence type="ECO:0000256" key="4">
    <source>
        <dbReference type="ARBA" id="ARBA00023145"/>
    </source>
</evidence>
<protein>
    <submittedName>
        <fullName evidence="5">Gamma-glutamyltranspeptidase @ Glutathione hydrolase</fullName>
        <ecNumber evidence="5">2.3.2.2</ecNumber>
        <ecNumber evidence="5">3.4.19.13</ecNumber>
    </submittedName>
</protein>
<dbReference type="EC" id="3.4.19.13" evidence="5"/>
<reference evidence="5" key="1">
    <citation type="submission" date="2020-02" db="EMBL/GenBank/DDBJ databases">
        <authorList>
            <person name="Meier V. D."/>
        </authorList>
    </citation>
    <scope>NUCLEOTIDE SEQUENCE</scope>
    <source>
        <strain evidence="5">AVDCRST_MAG46</strain>
    </source>
</reference>
<dbReference type="EMBL" id="CADCUD010000211">
    <property type="protein sequence ID" value="CAA9357423.1"/>
    <property type="molecule type" value="Genomic_DNA"/>
</dbReference>
<organism evidence="5">
    <name type="scientific">uncultured Nocardioidaceae bacterium</name>
    <dbReference type="NCBI Taxonomy" id="253824"/>
    <lineage>
        <taxon>Bacteria</taxon>
        <taxon>Bacillati</taxon>
        <taxon>Actinomycetota</taxon>
        <taxon>Actinomycetes</taxon>
        <taxon>Propionibacteriales</taxon>
        <taxon>Nocardioidaceae</taxon>
        <taxon>environmental samples</taxon>
    </lineage>
</organism>
<dbReference type="PANTHER" id="PTHR43199:SF1">
    <property type="entry name" value="GLUTATHIONE HYDROLASE PROENZYME"/>
    <property type="match status" value="1"/>
</dbReference>
<name>A0A6J4MG37_9ACTN</name>
<gene>
    <name evidence="5" type="ORF">AVDCRST_MAG46-3027</name>
</gene>
<dbReference type="GO" id="GO:0103068">
    <property type="term" value="F:leukotriene C4 gamma-glutamyl transferase activity"/>
    <property type="evidence" value="ECO:0007669"/>
    <property type="project" value="UniProtKB-EC"/>
</dbReference>
<keyword evidence="2 5" id="KW-0808">Transferase</keyword>
<evidence type="ECO:0000256" key="1">
    <source>
        <dbReference type="ARBA" id="ARBA00009381"/>
    </source>
</evidence>
<keyword evidence="5" id="KW-0012">Acyltransferase</keyword>
<evidence type="ECO:0000313" key="5">
    <source>
        <dbReference type="EMBL" id="CAA9357423.1"/>
    </source>
</evidence>
<dbReference type="Pfam" id="PF01019">
    <property type="entry name" value="G_glu_transpept"/>
    <property type="match status" value="1"/>
</dbReference>